<dbReference type="Pfam" id="PF13637">
    <property type="entry name" value="Ank_4"/>
    <property type="match status" value="1"/>
</dbReference>
<dbReference type="AlphaFoldDB" id="A0A9P8RPI3"/>
<feature type="repeat" description="ANK" evidence="3">
    <location>
        <begin position="694"/>
        <end position="726"/>
    </location>
</feature>
<name>A0A9P8RPI3_9PEZI</name>
<dbReference type="PROSITE" id="PS50297">
    <property type="entry name" value="ANK_REP_REGION"/>
    <property type="match status" value="9"/>
</dbReference>
<dbReference type="Gene3D" id="1.25.40.20">
    <property type="entry name" value="Ankyrin repeat-containing domain"/>
    <property type="match status" value="3"/>
</dbReference>
<feature type="repeat" description="ANK" evidence="3">
    <location>
        <begin position="995"/>
        <end position="1023"/>
    </location>
</feature>
<dbReference type="Proteomes" id="UP000750711">
    <property type="component" value="Unassembled WGS sequence"/>
</dbReference>
<dbReference type="SUPFAM" id="SSF48403">
    <property type="entry name" value="Ankyrin repeat"/>
    <property type="match status" value="2"/>
</dbReference>
<keyword evidence="1" id="KW-0677">Repeat</keyword>
<organism evidence="6 7">
    <name type="scientific">Trichoglossum hirsutum</name>
    <dbReference type="NCBI Taxonomy" id="265104"/>
    <lineage>
        <taxon>Eukaryota</taxon>
        <taxon>Fungi</taxon>
        <taxon>Dikarya</taxon>
        <taxon>Ascomycota</taxon>
        <taxon>Pezizomycotina</taxon>
        <taxon>Geoglossomycetes</taxon>
        <taxon>Geoglossales</taxon>
        <taxon>Geoglossaceae</taxon>
        <taxon>Trichoglossum</taxon>
    </lineage>
</organism>
<feature type="repeat" description="ANK" evidence="3">
    <location>
        <begin position="759"/>
        <end position="791"/>
    </location>
</feature>
<evidence type="ECO:0000256" key="4">
    <source>
        <dbReference type="SAM" id="MobiDB-lite"/>
    </source>
</evidence>
<evidence type="ECO:0000256" key="2">
    <source>
        <dbReference type="ARBA" id="ARBA00023043"/>
    </source>
</evidence>
<feature type="region of interest" description="Disordered" evidence="4">
    <location>
        <begin position="505"/>
        <end position="530"/>
    </location>
</feature>
<keyword evidence="2 3" id="KW-0040">ANK repeat</keyword>
<dbReference type="PANTHER" id="PTHR24123">
    <property type="entry name" value="ANKYRIN REPEAT-CONTAINING"/>
    <property type="match status" value="1"/>
</dbReference>
<evidence type="ECO:0000259" key="5">
    <source>
        <dbReference type="Pfam" id="PF06985"/>
    </source>
</evidence>
<dbReference type="EMBL" id="JAGHQM010000639">
    <property type="protein sequence ID" value="KAH0559274.1"/>
    <property type="molecule type" value="Genomic_DNA"/>
</dbReference>
<feature type="repeat" description="ANK" evidence="3">
    <location>
        <begin position="892"/>
        <end position="924"/>
    </location>
</feature>
<dbReference type="InterPro" id="IPR051165">
    <property type="entry name" value="Multifunctional_ANK_Repeat"/>
</dbReference>
<feature type="repeat" description="ANK" evidence="3">
    <location>
        <begin position="531"/>
        <end position="563"/>
    </location>
</feature>
<feature type="repeat" description="ANK" evidence="3">
    <location>
        <begin position="857"/>
        <end position="885"/>
    </location>
</feature>
<keyword evidence="7" id="KW-1185">Reference proteome</keyword>
<dbReference type="SMART" id="SM00248">
    <property type="entry name" value="ANK"/>
    <property type="match status" value="14"/>
</dbReference>
<evidence type="ECO:0000256" key="3">
    <source>
        <dbReference type="PROSITE-ProRule" id="PRU00023"/>
    </source>
</evidence>
<feature type="repeat" description="ANK" evidence="3">
    <location>
        <begin position="962"/>
        <end position="994"/>
    </location>
</feature>
<dbReference type="InterPro" id="IPR010730">
    <property type="entry name" value="HET"/>
</dbReference>
<evidence type="ECO:0000256" key="1">
    <source>
        <dbReference type="ARBA" id="ARBA00022737"/>
    </source>
</evidence>
<reference evidence="6" key="1">
    <citation type="submission" date="2021-03" db="EMBL/GenBank/DDBJ databases">
        <title>Comparative genomics and phylogenomic investigation of the class Geoglossomycetes provide insights into ecological specialization and systematics.</title>
        <authorList>
            <person name="Melie T."/>
            <person name="Pirro S."/>
            <person name="Miller A.N."/>
            <person name="Quandt A."/>
        </authorList>
    </citation>
    <scope>NUCLEOTIDE SEQUENCE</scope>
    <source>
        <strain evidence="6">CAQ_001_2017</strain>
    </source>
</reference>
<dbReference type="InterPro" id="IPR002110">
    <property type="entry name" value="Ankyrin_rpt"/>
</dbReference>
<protein>
    <recommendedName>
        <fullName evidence="5">Heterokaryon incompatibility domain-containing protein</fullName>
    </recommendedName>
</protein>
<comment type="caution">
    <text evidence="6">The sequence shown here is derived from an EMBL/GenBank/DDBJ whole genome shotgun (WGS) entry which is preliminary data.</text>
</comment>
<evidence type="ECO:0000313" key="7">
    <source>
        <dbReference type="Proteomes" id="UP000750711"/>
    </source>
</evidence>
<accession>A0A9P8RPI3</accession>
<proteinExistence type="predicted"/>
<sequence length="1180" mass="133190">MDREAFPSLWIGFKATSEEFKLCQNRLWALLRCSDRKEGDLRSLRESLLKIIPKGAADYRGHEMCTFDFCESSLVNFTGVKQRHETEQDRCKGDDRCKPIQGCFQANDLIMAARNRELTAWKLDGKSLVERPEPFMAISHVWSDGTGTGAWQQGQVNECLYRIFRDIAERFQCSGIWWDTICIPTEKAAKNKIINEMHRYYEDARVTLVHDCFLRGLKWVNAEIACFAIVMSPWFSRGWTALELAKSRKVKVLFRGDDIKDLDEDILQTSDGLPLEGVAPSLIRSLRNLSIDNVGDILAVLGSRYTSWLKDMAIISGQLVGSKTTFEHQQDIYQGTLKKIRNVSHGHLFHNSATMSKGFSWCPARLFDMPLVTPAKMPLRVGEDGCVSGLWRVCKLDESTEKDYVWNGMHPLLEARLKLALKPIDRDKHVLLVEPEAASISKGLLVKLMTTEEPFELHGQFIGAVHFPRTPRWLDKAEKLERWIRIGDTNAMSDIEGNAWDHVKQATSKPNDTRLKEESTEEPNPYERDSDTWTALHRATWRGDGETVEKLINRGADQLLQDRLGQQALHLAAERGDEKIVSLLLKGSDLNAQCKYDGQTVLHRAAWGGSVKVVTLLMGKSDPSVRDKHRCTAFDIADQMEHTSVAKLLRYGAGAGLESTNCLASLSRTVRNGYQAVEDLLASEGTDINATDEGGMTLLSWAAYFGDEKVVGLLLNKKANLNATDRYGQTPISWAVRQGHLAVVTLLNGNPDANAEDEAGMTLLSWAAYSGNEGIVKLLLKVKPDINATDKYGQTPLSWAADYGNVVVVGLLLGEDAKRKSNVDPSQNRLFLAAHCGSVAAMKLLLNGATYRVRNRDGLTPLHISAERGHVAVVRLLLDKGANTNDNVYDSLEMTSLHLAAKEGHNEVVKLLADRSANLERSSSNGQTPLSWAARNGHEKVMEEMIKQLRKVGKNLEYRDKFGMTPLHWAAREGRTAIVKLLLREGHRPEPRNIVGVTPLAAAIEKGSTPIVKLLLETSNNVHYWYIPYSGEWKWECWNRMEESSWEEIPWWMEMIWGKDIWKTGSYKDLLVSEDSARKAEDRQYEDGMVAVDHYDENDRGWWYRSDYVPKSRVRRTPLLRAMERRDMAVVDLLLKKGVHHKDEYRQFAQSLEEEEGFEEVVDLTKLAQSKVDAVLGSMI</sequence>
<dbReference type="InterPro" id="IPR036770">
    <property type="entry name" value="Ankyrin_rpt-contain_sf"/>
</dbReference>
<dbReference type="Pfam" id="PF06985">
    <property type="entry name" value="HET"/>
    <property type="match status" value="1"/>
</dbReference>
<feature type="repeat" description="ANK" evidence="3">
    <location>
        <begin position="925"/>
        <end position="961"/>
    </location>
</feature>
<dbReference type="PROSITE" id="PS50088">
    <property type="entry name" value="ANK_REPEAT"/>
    <property type="match status" value="9"/>
</dbReference>
<gene>
    <name evidence="6" type="ORF">GP486_004212</name>
</gene>
<dbReference type="Pfam" id="PF12796">
    <property type="entry name" value="Ank_2"/>
    <property type="match status" value="4"/>
</dbReference>
<feature type="repeat" description="ANK" evidence="3">
    <location>
        <begin position="564"/>
        <end position="586"/>
    </location>
</feature>
<dbReference type="PANTHER" id="PTHR24123:SF33">
    <property type="entry name" value="PROTEIN HOS4"/>
    <property type="match status" value="1"/>
</dbReference>
<feature type="domain" description="Heterokaryon incompatibility" evidence="5">
    <location>
        <begin position="135"/>
        <end position="209"/>
    </location>
</feature>
<dbReference type="PRINTS" id="PR01415">
    <property type="entry name" value="ANKYRIN"/>
</dbReference>
<evidence type="ECO:0000313" key="6">
    <source>
        <dbReference type="EMBL" id="KAH0559274.1"/>
    </source>
</evidence>